<protein>
    <submittedName>
        <fullName evidence="2">Uncharacterized protein</fullName>
    </submittedName>
</protein>
<feature type="region of interest" description="Disordered" evidence="1">
    <location>
        <begin position="109"/>
        <end position="140"/>
    </location>
</feature>
<reference evidence="2" key="1">
    <citation type="journal article" date="2005" name="BMC Biol.">
        <title>The sequence of rice chromosomes 11 and 12, rich in disease resistance genes and recent gene duplications.</title>
        <authorList>
            <consortium name="The rice chromosomes 11 and 12 sequencing consortia"/>
        </authorList>
    </citation>
    <scope>NUCLEOTIDE SEQUENCE [LARGE SCALE GENOMIC DNA]</scope>
</reference>
<dbReference type="EMBL" id="DP000011">
    <property type="protein sequence ID" value="ABA96826.1"/>
    <property type="molecule type" value="Genomic_DNA"/>
</dbReference>
<dbReference type="AlphaFoldDB" id="Q2QVJ1"/>
<name>Q2QVJ1_ORYSJ</name>
<reference evidence="2" key="2">
    <citation type="submission" date="2005-04" db="EMBL/GenBank/DDBJ databases">
        <authorList>
            <person name="Buell C.R."/>
            <person name="Wing R.A."/>
            <person name="McCombie W.A."/>
            <person name="Ouyang S."/>
        </authorList>
    </citation>
    <scope>NUCLEOTIDE SEQUENCE</scope>
</reference>
<accession>Q2QVJ1</accession>
<proteinExistence type="predicted"/>
<sequence>MAAFNRELTRRGARVDGGGSDWQTNQWVGHFGRVARTFRLMVFNRMSKRVDPIGCFGGVDRFRWRYKEAQEVRVAAVCAFCVEAEPVAEIRVARGGVVLGGVHRSSGRSLRRRRRLPDEELASRTPAAELPGTTADSPRPAVRRLLAGPETQRRRLPEVGGRRLLAGLAQAGHRREAVVVGDGFGTEAAPHWGEARGGRERDRRVEEEIGSIWIDLI</sequence>
<evidence type="ECO:0000256" key="1">
    <source>
        <dbReference type="SAM" id="MobiDB-lite"/>
    </source>
</evidence>
<gene>
    <name evidence="2" type="ordered locus">LOC_Os12g12630</name>
</gene>
<reference evidence="2" key="3">
    <citation type="submission" date="2006-01" db="EMBL/GenBank/DDBJ databases">
        <authorList>
            <person name="Buell R."/>
        </authorList>
    </citation>
    <scope>NUCLEOTIDE SEQUENCE</scope>
</reference>
<evidence type="ECO:0000313" key="2">
    <source>
        <dbReference type="EMBL" id="ABA96826.1"/>
    </source>
</evidence>
<organism evidence="2">
    <name type="scientific">Oryza sativa subsp. japonica</name>
    <name type="common">Rice</name>
    <dbReference type="NCBI Taxonomy" id="39947"/>
    <lineage>
        <taxon>Eukaryota</taxon>
        <taxon>Viridiplantae</taxon>
        <taxon>Streptophyta</taxon>
        <taxon>Embryophyta</taxon>
        <taxon>Tracheophyta</taxon>
        <taxon>Spermatophyta</taxon>
        <taxon>Magnoliopsida</taxon>
        <taxon>Liliopsida</taxon>
        <taxon>Poales</taxon>
        <taxon>Poaceae</taxon>
        <taxon>BOP clade</taxon>
        <taxon>Oryzoideae</taxon>
        <taxon>Oryzeae</taxon>
        <taxon>Oryzinae</taxon>
        <taxon>Oryza</taxon>
        <taxon>Oryza sativa</taxon>
    </lineage>
</organism>